<accession>A0ABY3PS51</accession>
<dbReference type="Pfam" id="PF00583">
    <property type="entry name" value="Acetyltransf_1"/>
    <property type="match status" value="1"/>
</dbReference>
<dbReference type="PROSITE" id="PS51186">
    <property type="entry name" value="GNAT"/>
    <property type="match status" value="1"/>
</dbReference>
<dbReference type="Gene3D" id="3.40.630.30">
    <property type="match status" value="1"/>
</dbReference>
<keyword evidence="3" id="KW-1185">Reference proteome</keyword>
<organism evidence="2 3">
    <name type="scientific">Gloeobacter morelensis MG652769</name>
    <dbReference type="NCBI Taxonomy" id="2781736"/>
    <lineage>
        <taxon>Bacteria</taxon>
        <taxon>Bacillati</taxon>
        <taxon>Cyanobacteriota</taxon>
        <taxon>Cyanophyceae</taxon>
        <taxon>Gloeobacterales</taxon>
        <taxon>Gloeobacteraceae</taxon>
        <taxon>Gloeobacter</taxon>
        <taxon>Gloeobacter morelensis</taxon>
    </lineage>
</organism>
<dbReference type="InterPro" id="IPR016181">
    <property type="entry name" value="Acyl_CoA_acyltransferase"/>
</dbReference>
<evidence type="ECO:0000259" key="1">
    <source>
        <dbReference type="PROSITE" id="PS51186"/>
    </source>
</evidence>
<reference evidence="2 3" key="1">
    <citation type="journal article" date="2021" name="Genome Biol. Evol.">
        <title>Complete Genome Sequencing of a Novel Gloeobacter Species from a Waterfall Cave in Mexico.</title>
        <authorList>
            <person name="Saw J.H."/>
            <person name="Cardona T."/>
            <person name="Montejano G."/>
        </authorList>
    </citation>
    <scope>NUCLEOTIDE SEQUENCE [LARGE SCALE GENOMIC DNA]</scope>
    <source>
        <strain evidence="2">MG652769</strain>
    </source>
</reference>
<dbReference type="Proteomes" id="UP001054846">
    <property type="component" value="Chromosome"/>
</dbReference>
<dbReference type="PANTHER" id="PTHR47443">
    <property type="entry name" value="ACYL-COA N-ACYLTRANSFERASES (NAT) SUPERFAMILY PROTEIN"/>
    <property type="match status" value="1"/>
</dbReference>
<dbReference type="PANTHER" id="PTHR47443:SF3">
    <property type="entry name" value="GCN5-RELATED N-ACETYLTRANSFERASE 4, CHLOROPLASTIC"/>
    <property type="match status" value="1"/>
</dbReference>
<evidence type="ECO:0000313" key="2">
    <source>
        <dbReference type="EMBL" id="UFP96553.1"/>
    </source>
</evidence>
<name>A0ABY3PS51_9CYAN</name>
<dbReference type="SUPFAM" id="SSF55729">
    <property type="entry name" value="Acyl-CoA N-acyltransferases (Nat)"/>
    <property type="match status" value="1"/>
</dbReference>
<feature type="domain" description="N-acetyltransferase" evidence="1">
    <location>
        <begin position="16"/>
        <end position="188"/>
    </location>
</feature>
<dbReference type="InterPro" id="IPR000182">
    <property type="entry name" value="GNAT_dom"/>
</dbReference>
<evidence type="ECO:0000313" key="3">
    <source>
        <dbReference type="Proteomes" id="UP001054846"/>
    </source>
</evidence>
<dbReference type="RefSeq" id="WP_230843791.1">
    <property type="nucleotide sequence ID" value="NZ_CP063845.1"/>
</dbReference>
<gene>
    <name evidence="2" type="ORF">ISF26_10210</name>
</gene>
<dbReference type="CDD" id="cd04301">
    <property type="entry name" value="NAT_SF"/>
    <property type="match status" value="1"/>
</dbReference>
<dbReference type="EMBL" id="CP063845">
    <property type="protein sequence ID" value="UFP96553.1"/>
    <property type="molecule type" value="Genomic_DNA"/>
</dbReference>
<sequence>MKSFEISSEQASGVPLTIRPASAEDAGRVAAILAECFHPVEGLVGFLQPWIQASLKGELANRLRTPPAFYNCLIATVDEQLVGTIEVAMRGLPQPWWMPGFGMRDRLAYVSNLAVSNAFRRKGVARSLLIEVEHLVRRWNQATVNLHVMEHNQGALRLYRSLGYRLERSEQEWPLFGPRKLLLEKRLGS</sequence>
<protein>
    <submittedName>
        <fullName evidence="2">GNAT family N-acetyltransferase</fullName>
    </submittedName>
</protein>
<proteinExistence type="predicted"/>